<reference evidence="1 2" key="1">
    <citation type="submission" date="2013-11" db="EMBL/GenBank/DDBJ databases">
        <title>The Damaraland mole rat (Fukomys damarensis) genome and evolution of African mole rats.</title>
        <authorList>
            <person name="Gladyshev V.N."/>
            <person name="Fang X."/>
        </authorList>
    </citation>
    <scope>NUCLEOTIDE SEQUENCE [LARGE SCALE GENOMIC DNA]</scope>
    <source>
        <tissue evidence="1">Liver</tissue>
    </source>
</reference>
<gene>
    <name evidence="1" type="ORF">H920_11249</name>
</gene>
<sequence>MPLSRKEGIKWQRPRFTRQALMQCCLVKWILSSTAPQGSGPHRASSQNPDVLFPSQTQLLGLIPQAYSQGSLKEDSASVATQGSMHV</sequence>
<proteinExistence type="predicted"/>
<evidence type="ECO:0000313" key="2">
    <source>
        <dbReference type="Proteomes" id="UP000028990"/>
    </source>
</evidence>
<name>A0A091D8F4_FUKDA</name>
<keyword evidence="2" id="KW-1185">Reference proteome</keyword>
<organism evidence="1 2">
    <name type="scientific">Fukomys damarensis</name>
    <name type="common">Damaraland mole rat</name>
    <name type="synonym">Cryptomys damarensis</name>
    <dbReference type="NCBI Taxonomy" id="885580"/>
    <lineage>
        <taxon>Eukaryota</taxon>
        <taxon>Metazoa</taxon>
        <taxon>Chordata</taxon>
        <taxon>Craniata</taxon>
        <taxon>Vertebrata</taxon>
        <taxon>Euteleostomi</taxon>
        <taxon>Mammalia</taxon>
        <taxon>Eutheria</taxon>
        <taxon>Euarchontoglires</taxon>
        <taxon>Glires</taxon>
        <taxon>Rodentia</taxon>
        <taxon>Hystricomorpha</taxon>
        <taxon>Bathyergidae</taxon>
        <taxon>Fukomys</taxon>
    </lineage>
</organism>
<accession>A0A091D8F4</accession>
<dbReference type="EMBL" id="KN122926">
    <property type="protein sequence ID" value="KFO27357.1"/>
    <property type="molecule type" value="Genomic_DNA"/>
</dbReference>
<protein>
    <submittedName>
        <fullName evidence="1">Calsenilin</fullName>
    </submittedName>
</protein>
<evidence type="ECO:0000313" key="1">
    <source>
        <dbReference type="EMBL" id="KFO27357.1"/>
    </source>
</evidence>
<dbReference type="Proteomes" id="UP000028990">
    <property type="component" value="Unassembled WGS sequence"/>
</dbReference>
<dbReference type="AlphaFoldDB" id="A0A091D8F4"/>